<proteinExistence type="predicted"/>
<name>A0A517U4F0_9BACT</name>
<feature type="region of interest" description="Disordered" evidence="1">
    <location>
        <begin position="1"/>
        <end position="24"/>
    </location>
</feature>
<accession>A0A517U4F0</accession>
<dbReference type="Proteomes" id="UP000317909">
    <property type="component" value="Chromosome"/>
</dbReference>
<dbReference type="KEGG" id="llh:I41_47170"/>
<reference evidence="2 3" key="1">
    <citation type="submission" date="2019-02" db="EMBL/GenBank/DDBJ databases">
        <title>Deep-cultivation of Planctomycetes and their phenomic and genomic characterization uncovers novel biology.</title>
        <authorList>
            <person name="Wiegand S."/>
            <person name="Jogler M."/>
            <person name="Boedeker C."/>
            <person name="Pinto D."/>
            <person name="Vollmers J."/>
            <person name="Rivas-Marin E."/>
            <person name="Kohn T."/>
            <person name="Peeters S.H."/>
            <person name="Heuer A."/>
            <person name="Rast P."/>
            <person name="Oberbeckmann S."/>
            <person name="Bunk B."/>
            <person name="Jeske O."/>
            <person name="Meyerdierks A."/>
            <person name="Storesund J.E."/>
            <person name="Kallscheuer N."/>
            <person name="Luecker S."/>
            <person name="Lage O.M."/>
            <person name="Pohl T."/>
            <person name="Merkel B.J."/>
            <person name="Hornburger P."/>
            <person name="Mueller R.-W."/>
            <person name="Bruemmer F."/>
            <person name="Labrenz M."/>
            <person name="Spormann A.M."/>
            <person name="Op den Camp H."/>
            <person name="Overmann J."/>
            <person name="Amann R."/>
            <person name="Jetten M.S.M."/>
            <person name="Mascher T."/>
            <person name="Medema M.H."/>
            <person name="Devos D.P."/>
            <person name="Kaster A.-K."/>
            <person name="Ovreas L."/>
            <person name="Rohde M."/>
            <person name="Galperin M.Y."/>
            <person name="Jogler C."/>
        </authorList>
    </citation>
    <scope>NUCLEOTIDE SEQUENCE [LARGE SCALE GENOMIC DNA]</scope>
    <source>
        <strain evidence="2 3">I41</strain>
    </source>
</reference>
<evidence type="ECO:0000256" key="1">
    <source>
        <dbReference type="SAM" id="MobiDB-lite"/>
    </source>
</evidence>
<evidence type="ECO:0000313" key="3">
    <source>
        <dbReference type="Proteomes" id="UP000317909"/>
    </source>
</evidence>
<dbReference type="RefSeq" id="WP_168207093.1">
    <property type="nucleotide sequence ID" value="NZ_CP036339.1"/>
</dbReference>
<dbReference type="EMBL" id="CP036339">
    <property type="protein sequence ID" value="QDT75506.1"/>
    <property type="molecule type" value="Genomic_DNA"/>
</dbReference>
<organism evidence="2 3">
    <name type="scientific">Lacipirellula limnantheis</name>
    <dbReference type="NCBI Taxonomy" id="2528024"/>
    <lineage>
        <taxon>Bacteria</taxon>
        <taxon>Pseudomonadati</taxon>
        <taxon>Planctomycetota</taxon>
        <taxon>Planctomycetia</taxon>
        <taxon>Pirellulales</taxon>
        <taxon>Lacipirellulaceae</taxon>
        <taxon>Lacipirellula</taxon>
    </lineage>
</organism>
<keyword evidence="3" id="KW-1185">Reference proteome</keyword>
<gene>
    <name evidence="2" type="ORF">I41_47170</name>
</gene>
<evidence type="ECO:0000313" key="2">
    <source>
        <dbReference type="EMBL" id="QDT75506.1"/>
    </source>
</evidence>
<protein>
    <submittedName>
        <fullName evidence="2">Uncharacterized protein</fullName>
    </submittedName>
</protein>
<feature type="compositionally biased region" description="Basic and acidic residues" evidence="1">
    <location>
        <begin position="11"/>
        <end position="24"/>
    </location>
</feature>
<dbReference type="AlphaFoldDB" id="A0A517U4F0"/>
<sequence length="55" mass="6422">MSQKTIQMRAAEIRRSWSRTERKSRAAMGERRCLELLFQAGLVRPCVAEMRRTPA</sequence>